<dbReference type="PANTHER" id="PTHR13145">
    <property type="entry name" value="SSM4 PROTEIN"/>
    <property type="match status" value="1"/>
</dbReference>
<organism evidence="14 15">
    <name type="scientific">Glarea lozoyensis (strain ATCC 74030 / MF5533)</name>
    <dbReference type="NCBI Taxonomy" id="1104152"/>
    <lineage>
        <taxon>Eukaryota</taxon>
        <taxon>Fungi</taxon>
        <taxon>Dikarya</taxon>
        <taxon>Ascomycota</taxon>
        <taxon>Pezizomycotina</taxon>
        <taxon>Leotiomycetes</taxon>
        <taxon>Helotiales</taxon>
        <taxon>Helotiaceae</taxon>
        <taxon>Glarea</taxon>
    </lineage>
</organism>
<feature type="compositionally biased region" description="Low complexity" evidence="10">
    <location>
        <begin position="212"/>
        <end position="225"/>
    </location>
</feature>
<feature type="transmembrane region" description="Helical" evidence="11">
    <location>
        <begin position="980"/>
        <end position="1005"/>
    </location>
</feature>
<feature type="region of interest" description="Disordered" evidence="10">
    <location>
        <begin position="168"/>
        <end position="355"/>
    </location>
</feature>
<feature type="transmembrane region" description="Helical" evidence="11">
    <location>
        <begin position="705"/>
        <end position="723"/>
    </location>
</feature>
<dbReference type="EC" id="2.3.2.27" evidence="4"/>
<feature type="transmembrane region" description="Helical" evidence="11">
    <location>
        <begin position="1025"/>
        <end position="1047"/>
    </location>
</feature>
<dbReference type="AlphaFoldDB" id="H0EX09"/>
<keyword evidence="6 11" id="KW-0812">Transmembrane</keyword>
<evidence type="ECO:0000259" key="13">
    <source>
        <dbReference type="Pfam" id="PF25417"/>
    </source>
</evidence>
<feature type="compositionally biased region" description="Polar residues" evidence="10">
    <location>
        <begin position="331"/>
        <end position="355"/>
    </location>
</feature>
<dbReference type="EMBL" id="AGUE01000215">
    <property type="protein sequence ID" value="EHK96934.1"/>
    <property type="molecule type" value="Genomic_DNA"/>
</dbReference>
<evidence type="ECO:0000256" key="5">
    <source>
        <dbReference type="ARBA" id="ARBA00022679"/>
    </source>
</evidence>
<sequence length="1185" mass="131167">MGAGFAAEAPAAERPRGQQALPEFRPRNAEPRRAPRNEERQLALPDHRERRIARARRRNVHFGDLDEAPQPTPPNDAGAEHSIQESQELAGVDDAGSSSQSRPTPSRDAFSPAVEIQRRLTEEPRMTEEFLAIWRRADSDPREVLRIIESENKTAELGYWVNAMKQLEDSSSEPSPIHGPDVRNLGGKFADFPLDGPSSPALGSVPRDNEGSSASSESWVDVSKSTEASDVERDPEETHNALDKGKGKAKEFLVPETSSHHGRDNEITFARDTTLDELERRSLKPPDVETSAAGASRSRARSDGPSGDDSTSLLGGNNWSFASLQEEKENSPLSRQSSSQVRQAMDSSNIDPWDTSSLQQTEAAPLLNGAPPLLMSETEITAMEQSPIDVVAEDGTVRTYSNVEEVFNANPIEAELEDSDSDLEVGDDIEFEGFPDLVPGDPIPERHEPVVARPDEAPRFFGNVADFFWGGVDEEADNNGGGDDEHIVQDLAAEPPFVPVANEPFEQVDAEQDREVMAAALAAGIDPNDQDAIDDAEDFEGIMELVGMRGPIFSLVQNALFSAFLLALAVAVGVWIPYNIGRIFLLLVANPGPAFKLPLRMIFGCAAFLQDLSLSIIGLASYMLVALLSTPLYLWYYLVRGEHRPELVTTILTKSHVGPTAAKMSYDAMGRIVNGTIDSLSSFSDSEMFAFSAASHEALNSIHSLIVNTITGIGSLIVFVFVGDWHISPDGIGSYIIESARYCWTALATLPELIVKPDTWVISLEFAERASPLDLELSVWDGWARFWAIFAGYTALCILGAMYVRKGSPFSSSQVGREWEASILDLLNQAGGVMKVILIISIEMLVFPLYCGLLLDAALLPLFENATIMSRINFIIASPFTSILCAKVCSCARMLRLTWFMFDERKFDEEGYHVRKNWLDIFRGVNGDPSHPVSAEERDAPFNEEPELRAYFRRDGKYVRAPASDQVRIPKGKRIFLEAFISWGLLFIRFCTAFLFILPTLSAFVVEFYFILPLHTYFSAEERHVVHFVQSWTLGLLYVKLITRLILWHENSRPAQSLRAVTRNGYLNPDAGLATRGFILPGVLLLTAALMIPHGIARVIVATVFKNSPQIHLIAYRYAYPICLASWIMTLALWRIFGMLKDWRMMIRDEVYLIGERLHNFGERKVASPAVGAGVGSGAVRRLDT</sequence>
<feature type="compositionally biased region" description="Low complexity" evidence="10">
    <location>
        <begin position="291"/>
        <end position="310"/>
    </location>
</feature>
<dbReference type="InParanoid" id="H0EX09"/>
<feature type="transmembrane region" description="Helical" evidence="11">
    <location>
        <begin position="784"/>
        <end position="804"/>
    </location>
</feature>
<comment type="catalytic activity">
    <reaction evidence="1">
        <text>S-ubiquitinyl-[E2 ubiquitin-conjugating enzyme]-L-cysteine + [acceptor protein]-L-lysine = [E2 ubiquitin-conjugating enzyme]-L-cysteine + N(6)-ubiquitinyl-[acceptor protein]-L-lysine.</text>
        <dbReference type="EC" id="2.3.2.27"/>
    </reaction>
</comment>
<keyword evidence="9 11" id="KW-0472">Membrane</keyword>
<dbReference type="HOGENOM" id="CLU_001266_0_0_1"/>
<feature type="transmembrane region" description="Helical" evidence="11">
    <location>
        <begin position="615"/>
        <end position="638"/>
    </location>
</feature>
<keyword evidence="5" id="KW-0808">Transferase</keyword>
<evidence type="ECO:0000256" key="2">
    <source>
        <dbReference type="ARBA" id="ARBA00004141"/>
    </source>
</evidence>
<feature type="transmembrane region" description="Helical" evidence="11">
    <location>
        <begin position="1083"/>
        <end position="1105"/>
    </location>
</feature>
<comment type="subcellular location">
    <subcellularLocation>
        <location evidence="2">Membrane</location>
        <topology evidence="2">Multi-pass membrane protein</topology>
    </subcellularLocation>
</comment>
<evidence type="ECO:0000313" key="14">
    <source>
        <dbReference type="EMBL" id="EHK96934.1"/>
    </source>
</evidence>
<evidence type="ECO:0000256" key="6">
    <source>
        <dbReference type="ARBA" id="ARBA00022692"/>
    </source>
</evidence>
<protein>
    <recommendedName>
        <fullName evidence="4">RING-type E3 ubiquitin transferase</fullName>
        <ecNumber evidence="4">2.3.2.27</ecNumber>
    </recommendedName>
</protein>
<evidence type="ECO:0000256" key="3">
    <source>
        <dbReference type="ARBA" id="ARBA00004906"/>
    </source>
</evidence>
<dbReference type="InterPro" id="IPR057211">
    <property type="entry name" value="DUF7889"/>
</dbReference>
<comment type="pathway">
    <text evidence="3">Protein modification; protein ubiquitination.</text>
</comment>
<evidence type="ECO:0000256" key="7">
    <source>
        <dbReference type="ARBA" id="ARBA00022786"/>
    </source>
</evidence>
<feature type="domain" description="DUF7889" evidence="13">
    <location>
        <begin position="122"/>
        <end position="170"/>
    </location>
</feature>
<evidence type="ECO:0000256" key="8">
    <source>
        <dbReference type="ARBA" id="ARBA00022989"/>
    </source>
</evidence>
<evidence type="ECO:0000256" key="4">
    <source>
        <dbReference type="ARBA" id="ARBA00012483"/>
    </source>
</evidence>
<comment type="caution">
    <text evidence="14">The sequence shown here is derived from an EMBL/GenBank/DDBJ whole genome shotgun (WGS) entry which is preliminary data.</text>
</comment>
<evidence type="ECO:0000256" key="9">
    <source>
        <dbReference type="ARBA" id="ARBA00023136"/>
    </source>
</evidence>
<feature type="transmembrane region" description="Helical" evidence="11">
    <location>
        <begin position="872"/>
        <end position="895"/>
    </location>
</feature>
<dbReference type="Proteomes" id="UP000005446">
    <property type="component" value="Unassembled WGS sequence"/>
</dbReference>
<feature type="region of interest" description="Disordered" evidence="10">
    <location>
        <begin position="1"/>
        <end position="122"/>
    </location>
</feature>
<feature type="transmembrane region" description="Helical" evidence="11">
    <location>
        <begin position="1117"/>
        <end position="1137"/>
    </location>
</feature>
<feature type="transmembrane region" description="Helical" evidence="11">
    <location>
        <begin position="836"/>
        <end position="860"/>
    </location>
</feature>
<feature type="transmembrane region" description="Helical" evidence="11">
    <location>
        <begin position="583"/>
        <end position="609"/>
    </location>
</feature>
<dbReference type="GO" id="GO:0036503">
    <property type="term" value="P:ERAD pathway"/>
    <property type="evidence" value="ECO:0007669"/>
    <property type="project" value="TreeGrafter"/>
</dbReference>
<proteinExistence type="predicted"/>
<feature type="compositionally biased region" description="Polar residues" evidence="10">
    <location>
        <begin position="311"/>
        <end position="323"/>
    </location>
</feature>
<dbReference type="GO" id="GO:0061630">
    <property type="term" value="F:ubiquitin protein ligase activity"/>
    <property type="evidence" value="ECO:0007669"/>
    <property type="project" value="UniProtKB-EC"/>
</dbReference>
<dbReference type="PANTHER" id="PTHR13145:SF0">
    <property type="entry name" value="E3 UBIQUITIN-PROTEIN LIGASE MARCHF6"/>
    <property type="match status" value="1"/>
</dbReference>
<feature type="transmembrane region" description="Helical" evidence="11">
    <location>
        <begin position="555"/>
        <end position="576"/>
    </location>
</feature>
<keyword evidence="8 11" id="KW-1133">Transmembrane helix</keyword>
<feature type="compositionally biased region" description="Low complexity" evidence="10">
    <location>
        <begin position="1"/>
        <end position="10"/>
    </location>
</feature>
<accession>H0EX09</accession>
<feature type="domain" description="E3 ubiquitin-protein ligase MARCHF6-like C-terminal" evidence="12">
    <location>
        <begin position="980"/>
        <end position="1148"/>
    </location>
</feature>
<keyword evidence="15" id="KW-1185">Reference proteome</keyword>
<feature type="compositionally biased region" description="Basic residues" evidence="10">
    <location>
        <begin position="50"/>
        <end position="60"/>
    </location>
</feature>
<name>H0EX09_GLAL7</name>
<feature type="compositionally biased region" description="Basic and acidic residues" evidence="10">
    <location>
        <begin position="230"/>
        <end position="266"/>
    </location>
</feature>
<feature type="compositionally biased region" description="Basic and acidic residues" evidence="10">
    <location>
        <begin position="24"/>
        <end position="49"/>
    </location>
</feature>
<gene>
    <name evidence="14" type="ORF">M7I_7334</name>
</gene>
<reference evidence="14 15" key="1">
    <citation type="journal article" date="2012" name="Eukaryot. Cell">
        <title>Genome sequence of the fungus Glarea lozoyensis: the first genome sequence of a species from the Helotiaceae family.</title>
        <authorList>
            <person name="Youssar L."/>
            <person name="Gruening B.A."/>
            <person name="Erxleben A."/>
            <person name="Guenther S."/>
            <person name="Huettel W."/>
        </authorList>
    </citation>
    <scope>NUCLEOTIDE SEQUENCE [LARGE SCALE GENOMIC DNA]</scope>
    <source>
        <strain evidence="15">ATCC 74030 / MF5533</strain>
    </source>
</reference>
<keyword evidence="7" id="KW-0833">Ubl conjugation pathway</keyword>
<dbReference type="OrthoDB" id="1108038at2759"/>
<dbReference type="InterPro" id="IPR056521">
    <property type="entry name" value="MARCHF6-like_C"/>
</dbReference>
<evidence type="ECO:0000313" key="15">
    <source>
        <dbReference type="Proteomes" id="UP000005446"/>
    </source>
</evidence>
<evidence type="ECO:0000256" key="1">
    <source>
        <dbReference type="ARBA" id="ARBA00000900"/>
    </source>
</evidence>
<dbReference type="Pfam" id="PF25417">
    <property type="entry name" value="DUF7889"/>
    <property type="match status" value="1"/>
</dbReference>
<evidence type="ECO:0000256" key="10">
    <source>
        <dbReference type="SAM" id="MobiDB-lite"/>
    </source>
</evidence>
<feature type="compositionally biased region" description="Basic and acidic residues" evidence="10">
    <location>
        <begin position="273"/>
        <end position="287"/>
    </location>
</feature>
<dbReference type="Pfam" id="PF23113">
    <property type="entry name" value="MARCHF6_C"/>
    <property type="match status" value="1"/>
</dbReference>
<evidence type="ECO:0000256" key="11">
    <source>
        <dbReference type="SAM" id="Phobius"/>
    </source>
</evidence>
<evidence type="ECO:0000259" key="12">
    <source>
        <dbReference type="Pfam" id="PF23113"/>
    </source>
</evidence>
<dbReference type="GO" id="GO:0005789">
    <property type="term" value="C:endoplasmic reticulum membrane"/>
    <property type="evidence" value="ECO:0007669"/>
    <property type="project" value="TreeGrafter"/>
</dbReference>